<accession>A0A8S1P279</accession>
<evidence type="ECO:0000313" key="2">
    <source>
        <dbReference type="Proteomes" id="UP000692954"/>
    </source>
</evidence>
<gene>
    <name evidence="1" type="ORF">PSON_ATCC_30995.1.T0640010</name>
</gene>
<evidence type="ECO:0000313" key="1">
    <source>
        <dbReference type="EMBL" id="CAD8095114.1"/>
    </source>
</evidence>
<dbReference type="OrthoDB" id="310387at2759"/>
<organism evidence="1 2">
    <name type="scientific">Paramecium sonneborni</name>
    <dbReference type="NCBI Taxonomy" id="65129"/>
    <lineage>
        <taxon>Eukaryota</taxon>
        <taxon>Sar</taxon>
        <taxon>Alveolata</taxon>
        <taxon>Ciliophora</taxon>
        <taxon>Intramacronucleata</taxon>
        <taxon>Oligohymenophorea</taxon>
        <taxon>Peniculida</taxon>
        <taxon>Parameciidae</taxon>
        <taxon>Paramecium</taxon>
    </lineage>
</organism>
<reference evidence="1" key="1">
    <citation type="submission" date="2021-01" db="EMBL/GenBank/DDBJ databases">
        <authorList>
            <consortium name="Genoscope - CEA"/>
            <person name="William W."/>
        </authorList>
    </citation>
    <scope>NUCLEOTIDE SEQUENCE</scope>
</reference>
<proteinExistence type="predicted"/>
<keyword evidence="2" id="KW-1185">Reference proteome</keyword>
<protein>
    <submittedName>
        <fullName evidence="1">Uncharacterized protein</fullName>
    </submittedName>
</protein>
<dbReference type="AlphaFoldDB" id="A0A8S1P279"/>
<sequence length="441" mass="52764">MKSWQNKLIIAQKVRRNDDYINRIKYFEINQYLQTQVIQDHLLYEFPQSECFSLAQLIESMKFNFTKIYKGQLLIIILEVLYHLQRLHQNTKLSHGKLIPQNIIFQLTNDPNRQLTIEQTKFSIKQVYFINYQLIEDLNYQINVSKDILDIVDCSIALIKAIQDQNCQLLQYIEKFMINCKNLQNEDNLDTLVNFFKLQINECVDLKEQKVKKVIVYTSSDQLNVQAIQCQELDECFFNFLQKRTRVKNDISNFIESLFEQQVTNKIKYQNNKIKNDELQQQHYDTSKLNQDELRIFNIFDSIMKQNMMKTIWEKYGQFLESQDSINDDQFEKIVDALNQNNKAILTNSLSLVLQEFKNANKINDIMKEEIEKNYKFEIKYDKQKAEDLFILELLIEAQNYDSRDIKSFINTIKLNVKQELQEHYNDILILEILKLIDNLI</sequence>
<dbReference type="Proteomes" id="UP000692954">
    <property type="component" value="Unassembled WGS sequence"/>
</dbReference>
<dbReference type="EMBL" id="CAJJDN010000064">
    <property type="protein sequence ID" value="CAD8095114.1"/>
    <property type="molecule type" value="Genomic_DNA"/>
</dbReference>
<name>A0A8S1P279_9CILI</name>
<comment type="caution">
    <text evidence="1">The sequence shown here is derived from an EMBL/GenBank/DDBJ whole genome shotgun (WGS) entry which is preliminary data.</text>
</comment>